<dbReference type="HAMAP" id="MF_00622">
    <property type="entry name" value="Exosome_Rrp42"/>
    <property type="match status" value="1"/>
</dbReference>
<dbReference type="SUPFAM" id="SSF54211">
    <property type="entry name" value="Ribosomal protein S5 domain 2-like"/>
    <property type="match status" value="1"/>
</dbReference>
<feature type="domain" description="Exoribonuclease phosphorolytic" evidence="6">
    <location>
        <begin position="184"/>
        <end position="249"/>
    </location>
</feature>
<evidence type="ECO:0000313" key="8">
    <source>
        <dbReference type="Proteomes" id="UP000218615"/>
    </source>
</evidence>
<evidence type="ECO:0000256" key="3">
    <source>
        <dbReference type="ARBA" id="ARBA00022835"/>
    </source>
</evidence>
<dbReference type="InterPro" id="IPR020869">
    <property type="entry name" value="Rrp42_archaea"/>
</dbReference>
<dbReference type="InterPro" id="IPR001247">
    <property type="entry name" value="ExoRNase_PH_dom1"/>
</dbReference>
<dbReference type="AlphaFoldDB" id="A0A284VJL1"/>
<dbReference type="SUPFAM" id="SSF55666">
    <property type="entry name" value="Ribonuclease PH domain 2-like"/>
    <property type="match status" value="1"/>
</dbReference>
<name>A0A284VJL1_9EURY</name>
<evidence type="ECO:0000256" key="4">
    <source>
        <dbReference type="HAMAP-Rule" id="MF_00622"/>
    </source>
</evidence>
<evidence type="ECO:0000259" key="6">
    <source>
        <dbReference type="Pfam" id="PF03725"/>
    </source>
</evidence>
<dbReference type="InterPro" id="IPR050590">
    <property type="entry name" value="Exosome_comp_Rrp42_subfam"/>
</dbReference>
<evidence type="ECO:0000256" key="2">
    <source>
        <dbReference type="ARBA" id="ARBA00022490"/>
    </source>
</evidence>
<dbReference type="InterPro" id="IPR027408">
    <property type="entry name" value="PNPase/RNase_PH_dom_sf"/>
</dbReference>
<keyword evidence="2 4" id="KW-0963">Cytoplasm</keyword>
<reference evidence="8" key="1">
    <citation type="submission" date="2017-06" db="EMBL/GenBank/DDBJ databases">
        <authorList>
            <person name="Cremers G."/>
        </authorList>
    </citation>
    <scope>NUCLEOTIDE SEQUENCE [LARGE SCALE GENOMIC DNA]</scope>
</reference>
<dbReference type="FunFam" id="3.30.230.70:FF:000017">
    <property type="entry name" value="Exosome complex component Rrp42"/>
    <property type="match status" value="1"/>
</dbReference>
<dbReference type="Gene3D" id="3.30.230.70">
    <property type="entry name" value="GHMP Kinase, N-terminal domain"/>
    <property type="match status" value="1"/>
</dbReference>
<gene>
    <name evidence="7" type="primary">rrp</name>
    <name evidence="4" type="synonym">rrp42</name>
    <name evidence="7" type="ORF">MNV_120043</name>
</gene>
<dbReference type="OrthoDB" id="30932at2157"/>
<dbReference type="Pfam" id="PF01138">
    <property type="entry name" value="RNase_PH"/>
    <property type="match status" value="1"/>
</dbReference>
<evidence type="ECO:0000259" key="5">
    <source>
        <dbReference type="Pfam" id="PF01138"/>
    </source>
</evidence>
<keyword evidence="8" id="KW-1185">Reference proteome</keyword>
<keyword evidence="3 4" id="KW-0271">Exosome</keyword>
<dbReference type="GO" id="GO:0016075">
    <property type="term" value="P:rRNA catabolic process"/>
    <property type="evidence" value="ECO:0007669"/>
    <property type="project" value="TreeGrafter"/>
</dbReference>
<dbReference type="PANTHER" id="PTHR11097">
    <property type="entry name" value="EXOSOME COMPLEX EXONUCLEASE RIBOSOMAL RNA PROCESSING PROTEIN"/>
    <property type="match status" value="1"/>
</dbReference>
<sequence length="261" mass="28198">MSLSNEVVTELRKDYIYNLMVKGEREDGRAFDQYREITIETNVINKAEGSARVHLGDTDLVVGVKIQPGAPFPDTPDMGVIITNLELIPLASPVFEAGPPREDAIELARVVDRGVRESGAVDLSKLCITPGEKVWMVFIDVHVLDDGGNIMDAASLGAVAALLTSKLPNKRYDLGEDASVPMRDVPVAVTAVEIGGSIMLDPSQDEESIAGTKLTVTSNQTGAISAMQKSGVHPLTTEQINYIVDIAIEKAKEIREKFLVI</sequence>
<dbReference type="STRING" id="1392998.ANME2D_02747"/>
<comment type="subunit">
    <text evidence="4">Component of the archaeal exosome complex. Forms a hexameric ring-like arrangement composed of 3 Rrp41-Rrp42 heterodimers. The hexameric ring associates with a trimer of Rrp4 and/or Csl4 subunits.</text>
</comment>
<dbReference type="GO" id="GO:0000177">
    <property type="term" value="C:cytoplasmic exosome (RNase complex)"/>
    <property type="evidence" value="ECO:0007669"/>
    <property type="project" value="TreeGrafter"/>
</dbReference>
<comment type="similarity">
    <text evidence="4">Belongs to the RNase PH family. Rrp42 subfamily.</text>
</comment>
<dbReference type="NCBIfam" id="NF003282">
    <property type="entry name" value="PRK04282.1-1"/>
    <property type="match status" value="1"/>
</dbReference>
<evidence type="ECO:0000313" key="7">
    <source>
        <dbReference type="EMBL" id="SNQ59476.1"/>
    </source>
</evidence>
<protein>
    <recommendedName>
        <fullName evidence="4">Exosome complex component Rrp42</fullName>
    </recommendedName>
</protein>
<comment type="function">
    <text evidence="4">Non-catalytic component of the exosome, which is a complex involved in RNA degradation. Contributes to the structuring of the Rrp41 active site.</text>
</comment>
<dbReference type="InterPro" id="IPR036345">
    <property type="entry name" value="ExoRNase_PH_dom2_sf"/>
</dbReference>
<dbReference type="Proteomes" id="UP000218615">
    <property type="component" value="Unassembled WGS sequence"/>
</dbReference>
<dbReference type="EMBL" id="FZMP01000024">
    <property type="protein sequence ID" value="SNQ59476.1"/>
    <property type="molecule type" value="Genomic_DNA"/>
</dbReference>
<dbReference type="Pfam" id="PF03725">
    <property type="entry name" value="RNase_PH_C"/>
    <property type="match status" value="1"/>
</dbReference>
<dbReference type="InterPro" id="IPR020568">
    <property type="entry name" value="Ribosomal_Su5_D2-typ_SF"/>
</dbReference>
<comment type="subcellular location">
    <subcellularLocation>
        <location evidence="1 4">Cytoplasm</location>
    </subcellularLocation>
</comment>
<dbReference type="PANTHER" id="PTHR11097:SF8">
    <property type="entry name" value="EXOSOME COMPLEX COMPONENT RRP42"/>
    <property type="match status" value="1"/>
</dbReference>
<dbReference type="GO" id="GO:0035925">
    <property type="term" value="F:mRNA 3'-UTR AU-rich region binding"/>
    <property type="evidence" value="ECO:0007669"/>
    <property type="project" value="TreeGrafter"/>
</dbReference>
<accession>A0A284VJL1</accession>
<dbReference type="RefSeq" id="WP_218837869.1">
    <property type="nucleotide sequence ID" value="NZ_FZMP01000024.1"/>
</dbReference>
<evidence type="ECO:0000256" key="1">
    <source>
        <dbReference type="ARBA" id="ARBA00004496"/>
    </source>
</evidence>
<proteinExistence type="inferred from homology"/>
<dbReference type="InterPro" id="IPR015847">
    <property type="entry name" value="ExoRNase_PH_dom2"/>
</dbReference>
<dbReference type="CDD" id="cd11365">
    <property type="entry name" value="RNase_PH_archRRP42"/>
    <property type="match status" value="1"/>
</dbReference>
<feature type="domain" description="Exoribonuclease phosphorolytic" evidence="5">
    <location>
        <begin position="33"/>
        <end position="168"/>
    </location>
</feature>
<organism evidence="7 8">
    <name type="scientific">Candidatus Methanoperedens nitratireducens</name>
    <dbReference type="NCBI Taxonomy" id="1392998"/>
    <lineage>
        <taxon>Archaea</taxon>
        <taxon>Methanobacteriati</taxon>
        <taxon>Methanobacteriota</taxon>
        <taxon>Stenosarchaea group</taxon>
        <taxon>Methanomicrobia</taxon>
        <taxon>Methanosarcinales</taxon>
        <taxon>ANME-2 cluster</taxon>
        <taxon>Candidatus Methanoperedentaceae</taxon>
        <taxon>Candidatus Methanoperedens</taxon>
    </lineage>
</organism>